<gene>
    <name evidence="1" type="ORF">V5E97_36590</name>
</gene>
<accession>A0AAU7CGK6</accession>
<dbReference type="Gene3D" id="3.30.70.1290">
    <property type="entry name" value="Transposase IS200-like"/>
    <property type="match status" value="1"/>
</dbReference>
<organism evidence="1">
    <name type="scientific">Singulisphaera sp. Ch08</name>
    <dbReference type="NCBI Taxonomy" id="3120278"/>
    <lineage>
        <taxon>Bacteria</taxon>
        <taxon>Pseudomonadati</taxon>
        <taxon>Planctomycetota</taxon>
        <taxon>Planctomycetia</taxon>
        <taxon>Isosphaerales</taxon>
        <taxon>Isosphaeraceae</taxon>
        <taxon>Singulisphaera</taxon>
    </lineage>
</organism>
<reference evidence="1" key="1">
    <citation type="submission" date="2024-05" db="EMBL/GenBank/DDBJ databases">
        <title>Planctomycetes of the genus Singulisphaera possess chitinolytic capabilities.</title>
        <authorList>
            <person name="Ivanova A."/>
        </authorList>
    </citation>
    <scope>NUCLEOTIDE SEQUENCE</scope>
    <source>
        <strain evidence="1">Ch08T</strain>
    </source>
</reference>
<protein>
    <submittedName>
        <fullName evidence="1">Uncharacterized protein</fullName>
    </submittedName>
</protein>
<dbReference type="GO" id="GO:0003677">
    <property type="term" value="F:DNA binding"/>
    <property type="evidence" value="ECO:0007669"/>
    <property type="project" value="InterPro"/>
</dbReference>
<dbReference type="RefSeq" id="WP_406696519.1">
    <property type="nucleotide sequence ID" value="NZ_CP155447.1"/>
</dbReference>
<dbReference type="AlphaFoldDB" id="A0AAU7CGK6"/>
<proteinExistence type="predicted"/>
<dbReference type="EMBL" id="CP155447">
    <property type="protein sequence ID" value="XBH03781.1"/>
    <property type="molecule type" value="Genomic_DNA"/>
</dbReference>
<dbReference type="InterPro" id="IPR036515">
    <property type="entry name" value="Transposase_17_sf"/>
</dbReference>
<dbReference type="GO" id="GO:0006313">
    <property type="term" value="P:DNA transposition"/>
    <property type="evidence" value="ECO:0007669"/>
    <property type="project" value="InterPro"/>
</dbReference>
<sequence length="91" mass="10576">MQDDEHLLTVSRYVERNALRVNLTSRAEDWRWGSLWQRGQQVASVTLVDAWPVPRPRQWTAFVNQPETEAGLPALCRSVVRGTPFGEDRWQ</sequence>
<name>A0AAU7CGK6_9BACT</name>
<evidence type="ECO:0000313" key="1">
    <source>
        <dbReference type="EMBL" id="XBH03781.1"/>
    </source>
</evidence>
<dbReference type="GO" id="GO:0004803">
    <property type="term" value="F:transposase activity"/>
    <property type="evidence" value="ECO:0007669"/>
    <property type="project" value="InterPro"/>
</dbReference>